<organism evidence="2 3">
    <name type="scientific">Caerostris darwini</name>
    <dbReference type="NCBI Taxonomy" id="1538125"/>
    <lineage>
        <taxon>Eukaryota</taxon>
        <taxon>Metazoa</taxon>
        <taxon>Ecdysozoa</taxon>
        <taxon>Arthropoda</taxon>
        <taxon>Chelicerata</taxon>
        <taxon>Arachnida</taxon>
        <taxon>Araneae</taxon>
        <taxon>Araneomorphae</taxon>
        <taxon>Entelegynae</taxon>
        <taxon>Araneoidea</taxon>
        <taxon>Araneidae</taxon>
        <taxon>Caerostris</taxon>
    </lineage>
</organism>
<evidence type="ECO:0000313" key="2">
    <source>
        <dbReference type="EMBL" id="GIX73282.1"/>
    </source>
</evidence>
<accession>A0AAV4ML98</accession>
<name>A0AAV4ML98_9ARAC</name>
<dbReference type="EMBL" id="BPLQ01000598">
    <property type="protein sequence ID" value="GIX73282.1"/>
    <property type="molecule type" value="Genomic_DNA"/>
</dbReference>
<evidence type="ECO:0008006" key="4">
    <source>
        <dbReference type="Google" id="ProtNLM"/>
    </source>
</evidence>
<dbReference type="AlphaFoldDB" id="A0AAV4ML98"/>
<dbReference type="Proteomes" id="UP001054837">
    <property type="component" value="Unassembled WGS sequence"/>
</dbReference>
<keyword evidence="3" id="KW-1185">Reference proteome</keyword>
<reference evidence="2 3" key="1">
    <citation type="submission" date="2021-06" db="EMBL/GenBank/DDBJ databases">
        <title>Caerostris darwini draft genome.</title>
        <authorList>
            <person name="Kono N."/>
            <person name="Arakawa K."/>
        </authorList>
    </citation>
    <scope>NUCLEOTIDE SEQUENCE [LARGE SCALE GENOMIC DNA]</scope>
</reference>
<gene>
    <name evidence="2" type="ORF">CDAR_243161</name>
</gene>
<evidence type="ECO:0000256" key="1">
    <source>
        <dbReference type="SAM" id="MobiDB-lite"/>
    </source>
</evidence>
<comment type="caution">
    <text evidence="2">The sequence shown here is derived from an EMBL/GenBank/DDBJ whole genome shotgun (WGS) entry which is preliminary data.</text>
</comment>
<feature type="region of interest" description="Disordered" evidence="1">
    <location>
        <begin position="129"/>
        <end position="150"/>
    </location>
</feature>
<evidence type="ECO:0000313" key="3">
    <source>
        <dbReference type="Proteomes" id="UP001054837"/>
    </source>
</evidence>
<sequence length="150" mass="16739">MSALFTSGKRGLSRFYVCSRVRRLTNVYRILGVISSCSVLATEGTDSSYRLRQQQNIAATGQKPVIASQFSLFLSSSGPRLTDSDVFFSKVVLQEKGEKGRSCHQSNGIGKWVSLNRIFRVFFRARSRDGPREGGNWTEGKPPETMNSCF</sequence>
<protein>
    <recommendedName>
        <fullName evidence="4">Secreted protein</fullName>
    </recommendedName>
</protein>
<proteinExistence type="predicted"/>